<evidence type="ECO:0000259" key="5">
    <source>
        <dbReference type="PROSITE" id="PS52004"/>
    </source>
</evidence>
<dbReference type="Pfam" id="PF00109">
    <property type="entry name" value="ketoacyl-synt"/>
    <property type="match status" value="1"/>
</dbReference>
<dbReference type="SMART" id="SM00825">
    <property type="entry name" value="PKS_KS"/>
    <property type="match status" value="1"/>
</dbReference>
<dbReference type="InterPro" id="IPR020841">
    <property type="entry name" value="PKS_Beta-ketoAc_synthase_dom"/>
</dbReference>
<keyword evidence="2" id="KW-0597">Phosphoprotein</keyword>
<dbReference type="InterPro" id="IPR016039">
    <property type="entry name" value="Thiolase-like"/>
</dbReference>
<sequence>MESLNVNGSPNAVLSYCNDDHGAVLAEGHSDCEPVPFPIAIVGMSMRLPGGVNGEKELWDLLINKRDGRCIVPENRYKIESFYDETRPGAIRTKHGYFLQQDISRVDAGFFGMSKLEAGKLDPQQRILLEVVWECLENGGQLPSQCRGKDIGCYVGVFGEDWLDLMSKDTQAIDRFRVVSAADFALANRVSYEYDLRGPSITFRTGCSAALVGLHDACQALYMGECSSALVAGTNLIITPTTTNAVSETMALSPDGISKTFDAAADGYGRGEAVNAIYIKPLHACLRDGDPVRAVIRSTAVNCDGKTPSITTPGSQAQEALIRKAYRKARISDLSETAFFECHGTGTIAGDTAETSVIAKVFGEKGIHIGAVKPNLGHSEGASGITSVIKSVLALEHRVLPPNIYFNTPNPN</sequence>
<feature type="domain" description="Ketosynthase family 3 (KS3)" evidence="5">
    <location>
        <begin position="36"/>
        <end position="412"/>
    </location>
</feature>
<dbReference type="Gene3D" id="3.40.47.10">
    <property type="match status" value="1"/>
</dbReference>
<evidence type="ECO:0000256" key="3">
    <source>
        <dbReference type="ARBA" id="ARBA00022679"/>
    </source>
</evidence>
<proteinExistence type="predicted"/>
<dbReference type="EMBL" id="BROQ01000261">
    <property type="protein sequence ID" value="GKZ27715.1"/>
    <property type="molecule type" value="Genomic_DNA"/>
</dbReference>
<dbReference type="InterPro" id="IPR014031">
    <property type="entry name" value="Ketoacyl_synth_C"/>
</dbReference>
<dbReference type="PROSITE" id="PS52004">
    <property type="entry name" value="KS3_2"/>
    <property type="match status" value="1"/>
</dbReference>
<protein>
    <recommendedName>
        <fullName evidence="5">Ketosynthase family 3 (KS3) domain-containing protein</fullName>
    </recommendedName>
</protein>
<gene>
    <name evidence="6" type="ORF">AbraCBS73388_005445</name>
</gene>
<evidence type="ECO:0000256" key="2">
    <source>
        <dbReference type="ARBA" id="ARBA00022553"/>
    </source>
</evidence>
<dbReference type="AlphaFoldDB" id="A0A9W5Z0U2"/>
<evidence type="ECO:0000313" key="6">
    <source>
        <dbReference type="EMBL" id="GKZ27715.1"/>
    </source>
</evidence>
<accession>A0A9W5Z0U2</accession>
<keyword evidence="4" id="KW-0511">Multifunctional enzyme</keyword>
<comment type="caution">
    <text evidence="6">The sequence shown here is derived from an EMBL/GenBank/DDBJ whole genome shotgun (WGS) entry which is preliminary data.</text>
</comment>
<keyword evidence="3" id="KW-0808">Transferase</keyword>
<evidence type="ECO:0000313" key="7">
    <source>
        <dbReference type="Proteomes" id="UP001143548"/>
    </source>
</evidence>
<dbReference type="InterPro" id="IPR014030">
    <property type="entry name" value="Ketoacyl_synth_N"/>
</dbReference>
<organism evidence="6 7">
    <name type="scientific">Aspergillus brasiliensis</name>
    <dbReference type="NCBI Taxonomy" id="319629"/>
    <lineage>
        <taxon>Eukaryota</taxon>
        <taxon>Fungi</taxon>
        <taxon>Dikarya</taxon>
        <taxon>Ascomycota</taxon>
        <taxon>Pezizomycotina</taxon>
        <taxon>Eurotiomycetes</taxon>
        <taxon>Eurotiomycetidae</taxon>
        <taxon>Eurotiales</taxon>
        <taxon>Aspergillaceae</taxon>
        <taxon>Aspergillus</taxon>
        <taxon>Aspergillus subgen. Circumdati</taxon>
    </lineage>
</organism>
<feature type="non-terminal residue" evidence="6">
    <location>
        <position position="412"/>
    </location>
</feature>
<name>A0A9W5Z0U2_9EURO</name>
<dbReference type="PANTHER" id="PTHR43775:SF49">
    <property type="entry name" value="SYNTHASE, PUTATIVE (JCVI)-RELATED"/>
    <property type="match status" value="1"/>
</dbReference>
<dbReference type="GO" id="GO:0004312">
    <property type="term" value="F:fatty acid synthase activity"/>
    <property type="evidence" value="ECO:0007669"/>
    <property type="project" value="TreeGrafter"/>
</dbReference>
<dbReference type="PANTHER" id="PTHR43775">
    <property type="entry name" value="FATTY ACID SYNTHASE"/>
    <property type="match status" value="1"/>
</dbReference>
<dbReference type="CDD" id="cd00833">
    <property type="entry name" value="PKS"/>
    <property type="match status" value="1"/>
</dbReference>
<dbReference type="Proteomes" id="UP001143548">
    <property type="component" value="Unassembled WGS sequence"/>
</dbReference>
<evidence type="ECO:0000256" key="1">
    <source>
        <dbReference type="ARBA" id="ARBA00022450"/>
    </source>
</evidence>
<reference evidence="6" key="1">
    <citation type="submission" date="2022-07" db="EMBL/GenBank/DDBJ databases">
        <title>Taxonomy of Aspergillus series Nigri: significant species reduction supported by multi-species coalescent approaches.</title>
        <authorList>
            <person name="Bian C."/>
            <person name="Kusuya Y."/>
            <person name="Sklenar F."/>
            <person name="D'hooge E."/>
            <person name="Yaguchi T."/>
            <person name="Takahashi H."/>
            <person name="Hubka V."/>
        </authorList>
    </citation>
    <scope>NUCLEOTIDE SEQUENCE</scope>
    <source>
        <strain evidence="6">CBS 733.88</strain>
    </source>
</reference>
<dbReference type="GO" id="GO:0044550">
    <property type="term" value="P:secondary metabolite biosynthetic process"/>
    <property type="evidence" value="ECO:0007669"/>
    <property type="project" value="UniProtKB-ARBA"/>
</dbReference>
<dbReference type="InterPro" id="IPR050091">
    <property type="entry name" value="PKS_NRPS_Biosynth_Enz"/>
</dbReference>
<dbReference type="Pfam" id="PF02801">
    <property type="entry name" value="Ketoacyl-synt_C"/>
    <property type="match status" value="1"/>
</dbReference>
<dbReference type="SUPFAM" id="SSF53901">
    <property type="entry name" value="Thiolase-like"/>
    <property type="match status" value="1"/>
</dbReference>
<keyword evidence="1" id="KW-0596">Phosphopantetheine</keyword>
<evidence type="ECO:0000256" key="4">
    <source>
        <dbReference type="ARBA" id="ARBA00023268"/>
    </source>
</evidence>
<dbReference type="GO" id="GO:0006633">
    <property type="term" value="P:fatty acid biosynthetic process"/>
    <property type="evidence" value="ECO:0007669"/>
    <property type="project" value="TreeGrafter"/>
</dbReference>